<dbReference type="PANTHER" id="PTHR35369">
    <property type="entry name" value="BLR3025 PROTEIN-RELATED"/>
    <property type="match status" value="1"/>
</dbReference>
<dbReference type="Pfam" id="PF00817">
    <property type="entry name" value="IMS"/>
    <property type="match status" value="1"/>
</dbReference>
<keyword evidence="1" id="KW-0227">DNA damage</keyword>
<dbReference type="PANTHER" id="PTHR35369:SF2">
    <property type="entry name" value="BLR3025 PROTEIN"/>
    <property type="match status" value="1"/>
</dbReference>
<dbReference type="InterPro" id="IPR017961">
    <property type="entry name" value="DNA_pol_Y-fam_little_finger"/>
</dbReference>
<dbReference type="CDD" id="cd03468">
    <property type="entry name" value="PolY_like"/>
    <property type="match status" value="1"/>
</dbReference>
<evidence type="ECO:0000256" key="1">
    <source>
        <dbReference type="ARBA" id="ARBA00022763"/>
    </source>
</evidence>
<dbReference type="InterPro" id="IPR043502">
    <property type="entry name" value="DNA/RNA_pol_sf"/>
</dbReference>
<accession>A0ABZ2KNS7</accession>
<name>A0ABZ2KNS7_9BACT</name>
<evidence type="ECO:0000313" key="4">
    <source>
        <dbReference type="EMBL" id="WXA98993.1"/>
    </source>
</evidence>
<dbReference type="Pfam" id="PF11799">
    <property type="entry name" value="IMS_C"/>
    <property type="match status" value="1"/>
</dbReference>
<sequence>MRVAAIHLPEVRLELARGRLAPEQATGPLAVVIARPGGTITDESSLLGNTRLDHVAREVRACGIRPGDTIASARARNASLLVRVVAEHEVRSVLETVAEAALAYGRPASIDERYDVVYVDVTGAAHLFGGEVALGTALRDRVRDVHHAARVAIADGPRVAAAVAQHARKTERVCVVPPEGNAVAIHDLPLRALPVDEADRAWLENLGLRCVGDLQRLPPRGLAVRLGAAHAEVMALLAGDDRAPLVPYEPPEVPEERAELEYGIEHTEQLMFVVKRLCDRLAARLAGRAMATTTLELVLSLDRALCRDRGVPPSASLTLTLPTPVAGAGELFAVARARAEAWTIEAPILAVALRATDLARKNGVPLDLFVAEARAERTLPRLVAELSANLGDGCVGVLSIANTWVPEEQTRLVPYAERSTIRPWVSPSPAPTRLLASPIILADGYRPVRTFVRLEAVQWWRCGIRGRDFIAAWHADERRMAWIARDRESGQALLYGWMD</sequence>
<proteinExistence type="predicted"/>
<dbReference type="EMBL" id="CP089982">
    <property type="protein sequence ID" value="WXA98993.1"/>
    <property type="molecule type" value="Genomic_DNA"/>
</dbReference>
<dbReference type="InterPro" id="IPR001126">
    <property type="entry name" value="UmuC"/>
</dbReference>
<dbReference type="RefSeq" id="WP_394849623.1">
    <property type="nucleotide sequence ID" value="NZ_CP089982.1"/>
</dbReference>
<evidence type="ECO:0000259" key="3">
    <source>
        <dbReference type="Pfam" id="PF11799"/>
    </source>
</evidence>
<reference evidence="4 5" key="1">
    <citation type="submission" date="2021-12" db="EMBL/GenBank/DDBJ databases">
        <title>Discovery of the Pendulisporaceae a myxobacterial family with distinct sporulation behavior and unique specialized metabolism.</title>
        <authorList>
            <person name="Garcia R."/>
            <person name="Popoff A."/>
            <person name="Bader C.D."/>
            <person name="Loehr J."/>
            <person name="Walesch S."/>
            <person name="Walt C."/>
            <person name="Boldt J."/>
            <person name="Bunk B."/>
            <person name="Haeckl F.J.F.P.J."/>
            <person name="Gunesch A.P."/>
            <person name="Birkelbach J."/>
            <person name="Nuebel U."/>
            <person name="Pietschmann T."/>
            <person name="Bach T."/>
            <person name="Mueller R."/>
        </authorList>
    </citation>
    <scope>NUCLEOTIDE SEQUENCE [LARGE SCALE GENOMIC DNA]</scope>
    <source>
        <strain evidence="4 5">MSr12523</strain>
    </source>
</reference>
<evidence type="ECO:0000259" key="2">
    <source>
        <dbReference type="Pfam" id="PF00817"/>
    </source>
</evidence>
<feature type="domain" description="UmuC" evidence="2">
    <location>
        <begin position="54"/>
        <end position="160"/>
    </location>
</feature>
<feature type="domain" description="DNA polymerase Y-family little finger" evidence="3">
    <location>
        <begin position="264"/>
        <end position="368"/>
    </location>
</feature>
<evidence type="ECO:0000313" key="5">
    <source>
        <dbReference type="Proteomes" id="UP001379533"/>
    </source>
</evidence>
<gene>
    <name evidence="4" type="ORF">LZC95_19500</name>
</gene>
<organism evidence="4 5">
    <name type="scientific">Pendulispora brunnea</name>
    <dbReference type="NCBI Taxonomy" id="2905690"/>
    <lineage>
        <taxon>Bacteria</taxon>
        <taxon>Pseudomonadati</taxon>
        <taxon>Myxococcota</taxon>
        <taxon>Myxococcia</taxon>
        <taxon>Myxococcales</taxon>
        <taxon>Sorangiineae</taxon>
        <taxon>Pendulisporaceae</taxon>
        <taxon>Pendulispora</taxon>
    </lineage>
</organism>
<dbReference type="InterPro" id="IPR050356">
    <property type="entry name" value="SulA_CellDiv_inhibitor"/>
</dbReference>
<protein>
    <submittedName>
        <fullName evidence="4">DNA polymerase Y family protein</fullName>
    </submittedName>
</protein>
<keyword evidence="5" id="KW-1185">Reference proteome</keyword>
<dbReference type="Proteomes" id="UP001379533">
    <property type="component" value="Chromosome"/>
</dbReference>
<dbReference type="SUPFAM" id="SSF56672">
    <property type="entry name" value="DNA/RNA polymerases"/>
    <property type="match status" value="1"/>
</dbReference>